<sequence length="206" mass="22768">MHIRLVVPMISALFLAFNASAVTITQTFKSNWSVNVWDYYGNVSALRWNYLGYAPFDSSLGKLTSISVVETISGTRENSADALDIREAFFTGWDPSRYQFYSSYTIAPGSNDFSQTFTHTYSDEPALTRLTNYQYYTGVQSSGKGTGGAWYYFESGTKTGAHSISSETVLTYVYEAASPVSEPASYAFMFMGLSVIGAVKLRARST</sequence>
<dbReference type="Proteomes" id="UP001076464">
    <property type="component" value="Unassembled WGS sequence"/>
</dbReference>
<accession>A0ACC6CB88</accession>
<comment type="caution">
    <text evidence="1">The sequence shown here is derived from an EMBL/GenBank/DDBJ whole genome shotgun (WGS) entry which is preliminary data.</text>
</comment>
<dbReference type="EMBL" id="JAPPUY010000003">
    <property type="protein sequence ID" value="MCY4745652.1"/>
    <property type="molecule type" value="Genomic_DNA"/>
</dbReference>
<keyword evidence="2" id="KW-1185">Reference proteome</keyword>
<organism evidence="1 2">
    <name type="scientific">Roseateles hydrophilus</name>
    <dbReference type="NCBI Taxonomy" id="2975054"/>
    <lineage>
        <taxon>Bacteria</taxon>
        <taxon>Pseudomonadati</taxon>
        <taxon>Pseudomonadota</taxon>
        <taxon>Betaproteobacteria</taxon>
        <taxon>Burkholderiales</taxon>
        <taxon>Sphaerotilaceae</taxon>
        <taxon>Roseateles</taxon>
    </lineage>
</organism>
<evidence type="ECO:0000313" key="1">
    <source>
        <dbReference type="EMBL" id="MCY4745652.1"/>
    </source>
</evidence>
<name>A0ACC6CB88_9BURK</name>
<reference evidence="1" key="1">
    <citation type="submission" date="2022-08" db="EMBL/GenBank/DDBJ databases">
        <title>Genome sequencing of Pelomonas sp. UHG3.</title>
        <authorList>
            <person name="So Y."/>
        </authorList>
    </citation>
    <scope>NUCLEOTIDE SEQUENCE</scope>
    <source>
        <strain evidence="1">UHG3</strain>
    </source>
</reference>
<protein>
    <submittedName>
        <fullName evidence="1">Uncharacterized protein</fullName>
    </submittedName>
</protein>
<evidence type="ECO:0000313" key="2">
    <source>
        <dbReference type="Proteomes" id="UP001076464"/>
    </source>
</evidence>
<proteinExistence type="predicted"/>
<gene>
    <name evidence="1" type="ORF">NYO99_11770</name>
</gene>